<protein>
    <recommendedName>
        <fullName evidence="2">Phosphotyrosine protein phosphatase I domain-containing protein</fullName>
    </recommendedName>
</protein>
<evidence type="ECO:0000256" key="1">
    <source>
        <dbReference type="SAM" id="MobiDB-lite"/>
    </source>
</evidence>
<dbReference type="AlphaFoldDB" id="A0AAW3JRV8"/>
<accession>A0AAW3JRV8</accession>
<keyword evidence="4" id="KW-1185">Reference proteome</keyword>
<feature type="region of interest" description="Disordered" evidence="1">
    <location>
        <begin position="154"/>
        <end position="174"/>
    </location>
</feature>
<name>A0AAW3JRV8_9FIRM</name>
<comment type="caution">
    <text evidence="3">The sequence shown here is derived from an EMBL/GenBank/DDBJ whole genome shotgun (WGS) entry which is preliminary data.</text>
</comment>
<dbReference type="Gene3D" id="3.40.50.2300">
    <property type="match status" value="1"/>
</dbReference>
<dbReference type="SMART" id="SM00226">
    <property type="entry name" value="LMWPc"/>
    <property type="match status" value="1"/>
</dbReference>
<evidence type="ECO:0000313" key="4">
    <source>
        <dbReference type="Proteomes" id="UP000050833"/>
    </source>
</evidence>
<dbReference type="InterPro" id="IPR036196">
    <property type="entry name" value="Ptyr_pPase_sf"/>
</dbReference>
<dbReference type="SUPFAM" id="SSF52788">
    <property type="entry name" value="Phosphotyrosine protein phosphatases I"/>
    <property type="match status" value="1"/>
</dbReference>
<dbReference type="InterPro" id="IPR023485">
    <property type="entry name" value="Ptyr_pPase"/>
</dbReference>
<dbReference type="Proteomes" id="UP000050833">
    <property type="component" value="Unassembled WGS sequence"/>
</dbReference>
<evidence type="ECO:0000259" key="2">
    <source>
        <dbReference type="SMART" id="SM00226"/>
    </source>
</evidence>
<dbReference type="EMBL" id="LLKB01000005">
    <property type="protein sequence ID" value="KQC85257.1"/>
    <property type="molecule type" value="Genomic_DNA"/>
</dbReference>
<feature type="compositionally biased region" description="Basic and acidic residues" evidence="1">
    <location>
        <begin position="159"/>
        <end position="174"/>
    </location>
</feature>
<dbReference type="RefSeq" id="WP_055944984.1">
    <property type="nucleotide sequence ID" value="NZ_JAQDCV010000007.1"/>
</dbReference>
<reference evidence="3 4" key="1">
    <citation type="submission" date="2015-10" db="EMBL/GenBank/DDBJ databases">
        <title>Butyribacter intestini gen. nov., sp. nov., a butyric acid-producing bacterium of the family Lachnospiraceae isolated from the human faeces.</title>
        <authorList>
            <person name="Zou Y."/>
            <person name="Xue W."/>
            <person name="Luo G."/>
            <person name="Lv M."/>
        </authorList>
    </citation>
    <scope>NUCLEOTIDE SEQUENCE [LARGE SCALE GENOMIC DNA]</scope>
    <source>
        <strain evidence="3 4">TF01-11</strain>
    </source>
</reference>
<sequence length="174" mass="19852">MKGYDKVIFVSKGNTFSSPLVEAIYRDKAPNWLPESMSRGTVVLFSEPINPKVNVLLSSHDINISNHENSKQLERENIGQDTLILTMTFSDKLKVIEDLGVSNNVYTLGEYIEDDADISDPFDPDETLYDKFFEEVAEKIEKVILHMEAEYHENDDDAKDVNNKELNSKDMEVS</sequence>
<proteinExistence type="predicted"/>
<evidence type="ECO:0000313" key="3">
    <source>
        <dbReference type="EMBL" id="KQC85257.1"/>
    </source>
</evidence>
<organism evidence="3 4">
    <name type="scientific">Butyribacter intestini</name>
    <dbReference type="NCBI Taxonomy" id="1703332"/>
    <lineage>
        <taxon>Bacteria</taxon>
        <taxon>Bacillati</taxon>
        <taxon>Bacillota</taxon>
        <taxon>Clostridia</taxon>
        <taxon>Lachnospirales</taxon>
        <taxon>Lachnospiraceae</taxon>
        <taxon>Butyribacter</taxon>
    </lineage>
</organism>
<gene>
    <name evidence="3" type="ORF">APZ18_11245</name>
</gene>
<feature type="domain" description="Phosphotyrosine protein phosphatase I" evidence="2">
    <location>
        <begin position="5"/>
        <end position="150"/>
    </location>
</feature>
<dbReference type="Pfam" id="PF01451">
    <property type="entry name" value="LMWPc"/>
    <property type="match status" value="1"/>
</dbReference>